<dbReference type="Proteomes" id="UP001203945">
    <property type="component" value="Unassembled WGS sequence"/>
</dbReference>
<gene>
    <name evidence="2" type="ORF">MLD63_15475</name>
</gene>
<comment type="caution">
    <text evidence="2">The sequence shown here is derived from an EMBL/GenBank/DDBJ whole genome shotgun (WGS) entry which is preliminary data.</text>
</comment>
<keyword evidence="3" id="KW-1185">Reference proteome</keyword>
<evidence type="ECO:0000256" key="1">
    <source>
        <dbReference type="SAM" id="Phobius"/>
    </source>
</evidence>
<keyword evidence="1" id="KW-0812">Transmembrane</keyword>
<protein>
    <submittedName>
        <fullName evidence="2">Uncharacterized protein</fullName>
    </submittedName>
</protein>
<reference evidence="2 3" key="1">
    <citation type="submission" date="2022-03" db="EMBL/GenBank/DDBJ databases">
        <authorList>
            <person name="He Y."/>
        </authorList>
    </citation>
    <scope>NUCLEOTIDE SEQUENCE [LARGE SCALE GENOMIC DNA]</scope>
    <source>
        <strain evidence="2 3">TK19116</strain>
    </source>
</reference>
<organism evidence="2 3">
    <name type="scientific">Paracoccus albicereus</name>
    <dbReference type="NCBI Taxonomy" id="2922394"/>
    <lineage>
        <taxon>Bacteria</taxon>
        <taxon>Pseudomonadati</taxon>
        <taxon>Pseudomonadota</taxon>
        <taxon>Alphaproteobacteria</taxon>
        <taxon>Rhodobacterales</taxon>
        <taxon>Paracoccaceae</taxon>
        <taxon>Paracoccus</taxon>
    </lineage>
</organism>
<proteinExistence type="predicted"/>
<evidence type="ECO:0000313" key="2">
    <source>
        <dbReference type="EMBL" id="MCQ0971822.1"/>
    </source>
</evidence>
<evidence type="ECO:0000313" key="3">
    <source>
        <dbReference type="Proteomes" id="UP001203945"/>
    </source>
</evidence>
<name>A0ABT1MU58_9RHOB</name>
<sequence length="139" mass="15183">MARAAQGWATAAISALAVVAIAGGIMIAGGPAQGRAERRDDQRRVDLSEIENQLRCLSMEARAFVTDPTATESCPDIPQRADRQTGEAYRIEPIDDENLRLCATFETAPDRARGPFNREFDDQGCRVVNIPEAMYRDGG</sequence>
<dbReference type="RefSeq" id="WP_255330830.1">
    <property type="nucleotide sequence ID" value="NZ_JAKZEU010000006.1"/>
</dbReference>
<dbReference type="EMBL" id="JAKZEU010000006">
    <property type="protein sequence ID" value="MCQ0971822.1"/>
    <property type="molecule type" value="Genomic_DNA"/>
</dbReference>
<accession>A0ABT1MU58</accession>
<keyword evidence="1" id="KW-1133">Transmembrane helix</keyword>
<feature type="transmembrane region" description="Helical" evidence="1">
    <location>
        <begin position="6"/>
        <end position="29"/>
    </location>
</feature>
<keyword evidence="1" id="KW-0472">Membrane</keyword>